<dbReference type="GO" id="GO:0006281">
    <property type="term" value="P:DNA repair"/>
    <property type="evidence" value="ECO:0007669"/>
    <property type="project" value="InterPro"/>
</dbReference>
<evidence type="ECO:0000256" key="5">
    <source>
        <dbReference type="ARBA" id="ARBA00022839"/>
    </source>
</evidence>
<dbReference type="GO" id="GO:0003676">
    <property type="term" value="F:nucleic acid binding"/>
    <property type="evidence" value="ECO:0007669"/>
    <property type="project" value="InterPro"/>
</dbReference>
<dbReference type="InterPro" id="IPR004610">
    <property type="entry name" value="RecJ"/>
</dbReference>
<gene>
    <name evidence="9" type="ORF">MGWOODY_Mmi672</name>
</gene>
<dbReference type="InterPro" id="IPR001667">
    <property type="entry name" value="DDH_dom"/>
</dbReference>
<dbReference type="GO" id="GO:0006310">
    <property type="term" value="P:DNA recombination"/>
    <property type="evidence" value="ECO:0007669"/>
    <property type="project" value="InterPro"/>
</dbReference>
<keyword evidence="5 9" id="KW-0269">Exonuclease</keyword>
<dbReference type="InterPro" id="IPR038763">
    <property type="entry name" value="DHH_sf"/>
</dbReference>
<evidence type="ECO:0000256" key="1">
    <source>
        <dbReference type="ARBA" id="ARBA00005915"/>
    </source>
</evidence>
<dbReference type="Pfam" id="PF02272">
    <property type="entry name" value="DHHA1"/>
    <property type="match status" value="1"/>
</dbReference>
<keyword evidence="4 9" id="KW-0378">Hydrolase</keyword>
<dbReference type="InterPro" id="IPR041122">
    <property type="entry name" value="RecJ_OB"/>
</dbReference>
<evidence type="ECO:0000313" key="9">
    <source>
        <dbReference type="EMBL" id="CUV10337.1"/>
    </source>
</evidence>
<dbReference type="NCBIfam" id="TIGR00644">
    <property type="entry name" value="recJ"/>
    <property type="match status" value="1"/>
</dbReference>
<evidence type="ECO:0000259" key="8">
    <source>
        <dbReference type="Pfam" id="PF17768"/>
    </source>
</evidence>
<evidence type="ECO:0000259" key="6">
    <source>
        <dbReference type="Pfam" id="PF01368"/>
    </source>
</evidence>
<dbReference type="Pfam" id="PF17768">
    <property type="entry name" value="RecJ_OB"/>
    <property type="match status" value="1"/>
</dbReference>
<dbReference type="InterPro" id="IPR051673">
    <property type="entry name" value="SSDNA_exonuclease_RecJ"/>
</dbReference>
<dbReference type="AlphaFoldDB" id="A0A161JWG0"/>
<reference evidence="9" key="1">
    <citation type="submission" date="2015-10" db="EMBL/GenBank/DDBJ databases">
        <authorList>
            <person name="Gilbert D.G."/>
        </authorList>
    </citation>
    <scope>NUCLEOTIDE SEQUENCE</scope>
</reference>
<sequence length="568" mass="62626">MRWVFQEPDKKLVEKLQSEFDTSAAIAVTMANRGITSRDSSRDFFEPKLGQLHDPFIMKNMGQAVARILTNIQSGRPIMVFGDYDVDGTTAASILYLSLTDFGGVVDTYIPHREHEGYGLSNKGIDFAAEQNIDLIITCDCGINAFEQVAYARERSIDVIITDHHIPDNKLPAAVAILNPNQSDCDYPFKGLCGAGVAFKLACGVGKKLNRPLKDLLSLLDLATLGTSADMVPILDENRVIVAKGLELLNDDPRPGLRALLKTSGLLDRDIAVGNLVFGVSPKINAAGRLGDANRSVELLTTKNRSLAADLARNLDEENRRRQDIQEKVVNEAMLKANAESDLSQDRAIVLAEYGWHPGVIGIVASRIKEEFHRPAVIIAIDNDGIGKGSARSIAGFDLYEALTEVSGHLQNYGGHPMAAGLMLSEENFEDFKKAFLSFAESNLTEEDMEPRLKLDAEIRLNDINSRFMRFLELLGPYGSGNMRPKFAARNLKVAGNPRIVGNGNHIRFRVKQERTSFPAIGFNLSEHYEDLINASSVDLAFVVEVNEWRGKSTIQLNVRDIKQVNST</sequence>
<dbReference type="GO" id="GO:0008409">
    <property type="term" value="F:5'-3' exonuclease activity"/>
    <property type="evidence" value="ECO:0007669"/>
    <property type="project" value="InterPro"/>
</dbReference>
<feature type="domain" description="DDH" evidence="6">
    <location>
        <begin position="78"/>
        <end position="226"/>
    </location>
</feature>
<dbReference type="SUPFAM" id="SSF64182">
    <property type="entry name" value="DHH phosphoesterases"/>
    <property type="match status" value="1"/>
</dbReference>
<keyword evidence="3" id="KW-0540">Nuclease</keyword>
<dbReference type="Gene3D" id="3.10.310.30">
    <property type="match status" value="1"/>
</dbReference>
<organism evidence="9">
    <name type="scientific">hydrothermal vent metagenome</name>
    <dbReference type="NCBI Taxonomy" id="652676"/>
    <lineage>
        <taxon>unclassified sequences</taxon>
        <taxon>metagenomes</taxon>
        <taxon>ecological metagenomes</taxon>
    </lineage>
</organism>
<dbReference type="EMBL" id="FAXC01000403">
    <property type="protein sequence ID" value="CUV10337.1"/>
    <property type="molecule type" value="Genomic_DNA"/>
</dbReference>
<dbReference type="Gene3D" id="3.90.1640.30">
    <property type="match status" value="1"/>
</dbReference>
<dbReference type="PANTHER" id="PTHR30255:SF2">
    <property type="entry name" value="SINGLE-STRANDED-DNA-SPECIFIC EXONUCLEASE RECJ"/>
    <property type="match status" value="1"/>
</dbReference>
<proteinExistence type="inferred from homology"/>
<feature type="domain" description="RecJ OB" evidence="8">
    <location>
        <begin position="455"/>
        <end position="561"/>
    </location>
</feature>
<name>A0A161JWG0_9ZZZZ</name>
<dbReference type="Pfam" id="PF01368">
    <property type="entry name" value="DHH"/>
    <property type="match status" value="1"/>
</dbReference>
<evidence type="ECO:0000256" key="4">
    <source>
        <dbReference type="ARBA" id="ARBA00022801"/>
    </source>
</evidence>
<evidence type="ECO:0000256" key="3">
    <source>
        <dbReference type="ARBA" id="ARBA00022722"/>
    </source>
</evidence>
<accession>A0A161JWG0</accession>
<dbReference type="InterPro" id="IPR003156">
    <property type="entry name" value="DHHA1_dom"/>
</dbReference>
<dbReference type="PANTHER" id="PTHR30255">
    <property type="entry name" value="SINGLE-STRANDED-DNA-SPECIFIC EXONUCLEASE RECJ"/>
    <property type="match status" value="1"/>
</dbReference>
<comment type="similarity">
    <text evidence="1">Belongs to the RecJ family.</text>
</comment>
<evidence type="ECO:0000259" key="7">
    <source>
        <dbReference type="Pfam" id="PF02272"/>
    </source>
</evidence>
<evidence type="ECO:0000256" key="2">
    <source>
        <dbReference type="ARBA" id="ARBA00019841"/>
    </source>
</evidence>
<protein>
    <recommendedName>
        <fullName evidence="2">Single-stranded-DNA-specific exonuclease RecJ</fullName>
    </recommendedName>
</protein>
<feature type="domain" description="DHHA1" evidence="7">
    <location>
        <begin position="348"/>
        <end position="440"/>
    </location>
</feature>